<accession>M1JJP7</accession>
<evidence type="ECO:0000256" key="1">
    <source>
        <dbReference type="SAM" id="Phobius"/>
    </source>
</evidence>
<feature type="transmembrane region" description="Helical" evidence="1">
    <location>
        <begin position="12"/>
        <end position="32"/>
    </location>
</feature>
<dbReference type="VEuPathDB" id="MicrosporidiaDB:M970_060690"/>
<dbReference type="VEuPathDB" id="MicrosporidiaDB:AEWR_060690"/>
<protein>
    <submittedName>
        <fullName evidence="2">Uncharacterized protein</fullName>
    </submittedName>
</protein>
<feature type="transmembrane region" description="Helical" evidence="1">
    <location>
        <begin position="52"/>
        <end position="68"/>
    </location>
</feature>
<dbReference type="EMBL" id="KC513609">
    <property type="protein sequence ID" value="AGE95684.1"/>
    <property type="molecule type" value="Genomic_DNA"/>
</dbReference>
<reference evidence="2" key="1">
    <citation type="journal article" date="2013" name="Eukaryot. Cell">
        <title>Extremely Reduced Levels of Heterozygosity in the Vertebrate Pathogen Encephalitozoon cuniculi.</title>
        <authorList>
            <person name="Selman M."/>
            <person name="Sak B."/>
            <person name="Kvac M."/>
            <person name="Farinelli L."/>
            <person name="Weiss L.M."/>
            <person name="Corradi N."/>
        </authorList>
    </citation>
    <scope>NUCLEOTIDE SEQUENCE</scope>
</reference>
<dbReference type="VEuPathDB" id="MicrosporidiaDB:ECU06_0760"/>
<sequence length="441" mass="50744">MGTAREIRKHQMLAHGLTGLEAVVLVAAVGQVARNPLGILLNPPKGLLRNLFSARTVMLWVATYLYLVSKIAQADRRARMAVLLRYFVSQMIFLQYFACLSPNACMNDRLAALLPVNPYSAYNMVLCASSAVLLAYAEEVLWTKARYTQVRGLVNYMRKSMGAVVADMLCLYMASTGMAIACMGVYLTISRTLFPWMRFIVPFRQAHGRPWGGPGSVFLTNVSTAIYFFLTSVVDRLLVYNMSVMNLGLCDYCYKEEEDLSVSRLRFFQISELSMRYPQVLRRLVRSNRSVASLGLYIRREEAEILRTVEMMKKERESLESRMWFSVPQVSQPLDKPKALVVQKRIQFVKRIRSYNFVEILASRVVYLYRIRVLTNRYKDIGRSFFLVKSFMKFLEEYKDGYLPLRDLDEEFSDVMRHLHGEASDAEKVIGRSLESGMFCR</sequence>
<gene>
    <name evidence="2" type="ORF">ECU06_0760</name>
</gene>
<name>M1JJP7_ENCCN</name>
<dbReference type="VEuPathDB" id="MicrosporidiaDB:AEWD_060710"/>
<feature type="transmembrane region" description="Helical" evidence="1">
    <location>
        <begin position="163"/>
        <end position="189"/>
    </location>
</feature>
<dbReference type="VEuPathDB" id="MicrosporidiaDB:AEWQ_060680"/>
<organism evidence="2">
    <name type="scientific">Encephalitozoon cuniculi</name>
    <name type="common">Microsporidian parasite</name>
    <dbReference type="NCBI Taxonomy" id="6035"/>
    <lineage>
        <taxon>Eukaryota</taxon>
        <taxon>Fungi</taxon>
        <taxon>Fungi incertae sedis</taxon>
        <taxon>Microsporidia</taxon>
        <taxon>Unikaryonidae</taxon>
        <taxon>Encephalitozoon</taxon>
    </lineage>
</organism>
<evidence type="ECO:0000313" key="2">
    <source>
        <dbReference type="EMBL" id="AGE95684.1"/>
    </source>
</evidence>
<dbReference type="AlphaFoldDB" id="M1JJP7"/>
<feature type="transmembrane region" description="Helical" evidence="1">
    <location>
        <begin position="80"/>
        <end position="99"/>
    </location>
</feature>
<feature type="transmembrane region" description="Helical" evidence="1">
    <location>
        <begin position="119"/>
        <end position="142"/>
    </location>
</feature>
<keyword evidence="1" id="KW-1133">Transmembrane helix</keyword>
<keyword evidence="1" id="KW-0472">Membrane</keyword>
<proteinExistence type="predicted"/>
<keyword evidence="1" id="KW-0812">Transmembrane</keyword>